<dbReference type="Pfam" id="PF13349">
    <property type="entry name" value="DUF4097"/>
    <property type="match status" value="1"/>
</dbReference>
<proteinExistence type="predicted"/>
<keyword evidence="2" id="KW-1185">Reference proteome</keyword>
<dbReference type="PANTHER" id="PTHR34094">
    <property type="match status" value="1"/>
</dbReference>
<evidence type="ECO:0000313" key="2">
    <source>
        <dbReference type="Proteomes" id="UP000829291"/>
    </source>
</evidence>
<feature type="domain" description="DUF4097" evidence="1">
    <location>
        <begin position="153"/>
        <end position="343"/>
    </location>
</feature>
<dbReference type="AlphaFoldDB" id="A0A6J0B7G7"/>
<dbReference type="PANTHER" id="PTHR34094:SF1">
    <property type="entry name" value="PROTEIN FAM185A"/>
    <property type="match status" value="1"/>
</dbReference>
<dbReference type="InParanoid" id="A0A6J0B7G7"/>
<dbReference type="InterPro" id="IPR025164">
    <property type="entry name" value="Toastrack_DUF4097"/>
</dbReference>
<sequence>MNTACGRFFLSYLRLNQKLYANIPAGSRCFGGSTEYENKRAVVLQEVAKNVNPFGKVVVEVPCDVEIRPTDFERYPDMNTLLVRVLVVEDSAVENRPSSLISVEVNDREVWEVKGDTPIPANAKCLIESPIRFDVDVRAAGMSSVNVSGMVSDSIIVRTAAGNITGEKLQASQMILSSDDGGSVTLRRTLQGNIEINTVDRGTVRADKFLGTDLKVSTENGDVDIGSSYCTNSYFTTENGNLTLNNLHMDSTIDIPGNGGLNILCLDGSLDAKLNTGPSRVRVVRLSANSSISSSGDVNLVVPEQNDIQLNLKAGRLDVDGSINGMEEHTRNVQRFKTFKGDTSLDVMSDKSIKVSKASWADTLNLGRFLR</sequence>
<evidence type="ECO:0000313" key="3">
    <source>
        <dbReference type="RefSeq" id="XP_015510137.1"/>
    </source>
</evidence>
<accession>A0A6J0B7G7</accession>
<name>A0A6J0B7G7_NEOLC</name>
<dbReference type="FunCoup" id="A0A6J0B7G7">
    <property type="interactions" value="103"/>
</dbReference>
<protein>
    <submittedName>
        <fullName evidence="3">Protein FAM185A isoform X1</fullName>
    </submittedName>
</protein>
<gene>
    <name evidence="3" type="primary">LOC107217234</name>
</gene>
<dbReference type="OrthoDB" id="5984441at2759"/>
<dbReference type="GeneID" id="107217234"/>
<dbReference type="RefSeq" id="XP_015510137.1">
    <property type="nucleotide sequence ID" value="XM_015654651.2"/>
</dbReference>
<evidence type="ECO:0000259" key="1">
    <source>
        <dbReference type="Pfam" id="PF13349"/>
    </source>
</evidence>
<reference evidence="3" key="1">
    <citation type="submission" date="2025-08" db="UniProtKB">
        <authorList>
            <consortium name="RefSeq"/>
        </authorList>
    </citation>
    <scope>IDENTIFICATION</scope>
    <source>
        <tissue evidence="3">Thorax and Abdomen</tissue>
    </source>
</reference>
<organism evidence="3">
    <name type="scientific">Neodiprion lecontei</name>
    <name type="common">Redheaded pine sawfly</name>
    <dbReference type="NCBI Taxonomy" id="441921"/>
    <lineage>
        <taxon>Eukaryota</taxon>
        <taxon>Metazoa</taxon>
        <taxon>Ecdysozoa</taxon>
        <taxon>Arthropoda</taxon>
        <taxon>Hexapoda</taxon>
        <taxon>Insecta</taxon>
        <taxon>Pterygota</taxon>
        <taxon>Neoptera</taxon>
        <taxon>Endopterygota</taxon>
        <taxon>Hymenoptera</taxon>
        <taxon>Tenthredinoidea</taxon>
        <taxon>Diprionidae</taxon>
        <taxon>Diprioninae</taxon>
        <taxon>Neodiprion</taxon>
    </lineage>
</organism>
<dbReference type="Gene3D" id="2.160.20.120">
    <property type="match status" value="1"/>
</dbReference>
<dbReference type="Proteomes" id="UP000829291">
    <property type="component" value="Chromosome 5"/>
</dbReference>
<dbReference type="KEGG" id="nlo:107217234"/>